<name>A0A2V1GT68_9GAMM</name>
<comment type="caution">
    <text evidence="1">The sequence shown here is derived from an EMBL/GenBank/DDBJ whole genome shotgun (WGS) entry which is preliminary data.</text>
</comment>
<evidence type="ECO:0000313" key="1">
    <source>
        <dbReference type="EMBL" id="PVZ68865.1"/>
    </source>
</evidence>
<accession>A0A2V1GT68</accession>
<dbReference type="Proteomes" id="UP000244906">
    <property type="component" value="Unassembled WGS sequence"/>
</dbReference>
<sequence>MYKVLFLAFFIISCSEAVKQPLSIVKAHQESLNKKDLLTALEYWQPSKREKLAGQSFNVIASMFSGLKLDPSSIKQNCTETECTVTGVAEKAGKLLNINYTFVKIEGELYISNIQSKDT</sequence>
<reference evidence="1 2" key="1">
    <citation type="submission" date="2018-04" db="EMBL/GenBank/DDBJ databases">
        <title>Thalassorhabdus spongiae gen. nov., sp. nov., isolated from a marine sponge in South-West Iceland.</title>
        <authorList>
            <person name="Knobloch S."/>
            <person name="Daussin A."/>
            <person name="Johannsson R."/>
            <person name="Marteinsson V.T."/>
        </authorList>
    </citation>
    <scope>NUCLEOTIDE SEQUENCE [LARGE SCALE GENOMIC DNA]</scope>
    <source>
        <strain evidence="1 2">Hp12</strain>
    </source>
</reference>
<evidence type="ECO:0000313" key="2">
    <source>
        <dbReference type="Proteomes" id="UP000244906"/>
    </source>
</evidence>
<protein>
    <submittedName>
        <fullName evidence="1">Uncharacterized protein</fullName>
    </submittedName>
</protein>
<proteinExistence type="predicted"/>
<keyword evidence="2" id="KW-1185">Reference proteome</keyword>
<dbReference type="EMBL" id="QDDL01000004">
    <property type="protein sequence ID" value="PVZ68865.1"/>
    <property type="molecule type" value="Genomic_DNA"/>
</dbReference>
<gene>
    <name evidence="1" type="ORF">DC094_11465</name>
</gene>
<organism evidence="1 2">
    <name type="scientific">Pelagibaculum spongiae</name>
    <dbReference type="NCBI Taxonomy" id="2080658"/>
    <lineage>
        <taxon>Bacteria</taxon>
        <taxon>Pseudomonadati</taxon>
        <taxon>Pseudomonadota</taxon>
        <taxon>Gammaproteobacteria</taxon>
        <taxon>Oceanospirillales</taxon>
        <taxon>Pelagibaculum</taxon>
    </lineage>
</organism>
<dbReference type="AlphaFoldDB" id="A0A2V1GT68"/>
<dbReference type="RefSeq" id="WP_116687250.1">
    <property type="nucleotide sequence ID" value="NZ_CAWNYD010000004.1"/>
</dbReference>
<dbReference type="OrthoDB" id="9863950at2"/>